<dbReference type="PROSITE" id="PS50045">
    <property type="entry name" value="SIGMA54_INTERACT_4"/>
    <property type="match status" value="1"/>
</dbReference>
<evidence type="ECO:0000256" key="4">
    <source>
        <dbReference type="ARBA" id="ARBA00023163"/>
    </source>
</evidence>
<organism evidence="7">
    <name type="scientific">Streptomyces sp. NBC_01401</name>
    <dbReference type="NCBI Taxonomy" id="2903854"/>
    <lineage>
        <taxon>Bacteria</taxon>
        <taxon>Bacillati</taxon>
        <taxon>Actinomycetota</taxon>
        <taxon>Actinomycetes</taxon>
        <taxon>Kitasatosporales</taxon>
        <taxon>Streptomycetaceae</taxon>
        <taxon>Streptomyces</taxon>
    </lineage>
</organism>
<dbReference type="AlphaFoldDB" id="A0AAU3GRX1"/>
<reference evidence="7" key="1">
    <citation type="submission" date="2022-10" db="EMBL/GenBank/DDBJ databases">
        <title>The complete genomes of actinobacterial strains from the NBC collection.</title>
        <authorList>
            <person name="Joergensen T.S."/>
            <person name="Alvarez Arevalo M."/>
            <person name="Sterndorff E.B."/>
            <person name="Faurdal D."/>
            <person name="Vuksanovic O."/>
            <person name="Mourched A.-S."/>
            <person name="Charusanti P."/>
            <person name="Shaw S."/>
            <person name="Blin K."/>
            <person name="Weber T."/>
        </authorList>
    </citation>
    <scope>NUCLEOTIDE SEQUENCE</scope>
    <source>
        <strain evidence="7">NBC_01401</strain>
    </source>
</reference>
<dbReference type="Pfam" id="PF02954">
    <property type="entry name" value="HTH_8"/>
    <property type="match status" value="1"/>
</dbReference>
<dbReference type="GO" id="GO:0043565">
    <property type="term" value="F:sequence-specific DNA binding"/>
    <property type="evidence" value="ECO:0007669"/>
    <property type="project" value="InterPro"/>
</dbReference>
<dbReference type="Gene3D" id="3.40.50.300">
    <property type="entry name" value="P-loop containing nucleotide triphosphate hydrolases"/>
    <property type="match status" value="1"/>
</dbReference>
<dbReference type="PRINTS" id="PR01590">
    <property type="entry name" value="HTHFIS"/>
</dbReference>
<dbReference type="GO" id="GO:0006355">
    <property type="term" value="P:regulation of DNA-templated transcription"/>
    <property type="evidence" value="ECO:0007669"/>
    <property type="project" value="InterPro"/>
</dbReference>
<dbReference type="SUPFAM" id="SSF52540">
    <property type="entry name" value="P-loop containing nucleoside triphosphate hydrolases"/>
    <property type="match status" value="1"/>
</dbReference>
<accession>A0AAU3GRX1</accession>
<dbReference type="InterPro" id="IPR027417">
    <property type="entry name" value="P-loop_NTPase"/>
</dbReference>
<evidence type="ECO:0000256" key="3">
    <source>
        <dbReference type="ARBA" id="ARBA00023015"/>
    </source>
</evidence>
<evidence type="ECO:0000256" key="1">
    <source>
        <dbReference type="ARBA" id="ARBA00022741"/>
    </source>
</evidence>
<feature type="region of interest" description="Disordered" evidence="5">
    <location>
        <begin position="404"/>
        <end position="431"/>
    </location>
</feature>
<gene>
    <name evidence="7" type="ORF">OG626_09870</name>
</gene>
<proteinExistence type="predicted"/>
<evidence type="ECO:0000256" key="5">
    <source>
        <dbReference type="SAM" id="MobiDB-lite"/>
    </source>
</evidence>
<dbReference type="EMBL" id="CP109535">
    <property type="protein sequence ID" value="WTY95172.1"/>
    <property type="molecule type" value="Genomic_DNA"/>
</dbReference>
<name>A0AAU3GRX1_9ACTN</name>
<keyword evidence="2" id="KW-0067">ATP-binding</keyword>
<dbReference type="PROSITE" id="PS00675">
    <property type="entry name" value="SIGMA54_INTERACT_1"/>
    <property type="match status" value="1"/>
</dbReference>
<dbReference type="SUPFAM" id="SSF46689">
    <property type="entry name" value="Homeodomain-like"/>
    <property type="match status" value="1"/>
</dbReference>
<dbReference type="InterPro" id="IPR058031">
    <property type="entry name" value="AAA_lid_NorR"/>
</dbReference>
<dbReference type="Pfam" id="PF25601">
    <property type="entry name" value="AAA_lid_14"/>
    <property type="match status" value="1"/>
</dbReference>
<dbReference type="Gene3D" id="1.10.8.60">
    <property type="match status" value="1"/>
</dbReference>
<keyword evidence="1" id="KW-0547">Nucleotide-binding</keyword>
<dbReference type="InterPro" id="IPR002197">
    <property type="entry name" value="HTH_Fis"/>
</dbReference>
<evidence type="ECO:0000256" key="2">
    <source>
        <dbReference type="ARBA" id="ARBA00022840"/>
    </source>
</evidence>
<evidence type="ECO:0000313" key="7">
    <source>
        <dbReference type="EMBL" id="WTY95172.1"/>
    </source>
</evidence>
<dbReference type="Pfam" id="PF00158">
    <property type="entry name" value="Sigma54_activat"/>
    <property type="match status" value="1"/>
</dbReference>
<dbReference type="GO" id="GO:0005524">
    <property type="term" value="F:ATP binding"/>
    <property type="evidence" value="ECO:0007669"/>
    <property type="project" value="UniProtKB-KW"/>
</dbReference>
<keyword evidence="3" id="KW-0805">Transcription regulation</keyword>
<dbReference type="PANTHER" id="PTHR32071:SF122">
    <property type="entry name" value="SIGMA FACTOR"/>
    <property type="match status" value="1"/>
</dbReference>
<dbReference type="InterPro" id="IPR009057">
    <property type="entry name" value="Homeodomain-like_sf"/>
</dbReference>
<dbReference type="Gene3D" id="3.30.450.40">
    <property type="match status" value="1"/>
</dbReference>
<keyword evidence="4" id="KW-0804">Transcription</keyword>
<feature type="domain" description="Sigma-54 factor interaction" evidence="6">
    <location>
        <begin position="344"/>
        <end position="564"/>
    </location>
</feature>
<dbReference type="InterPro" id="IPR029016">
    <property type="entry name" value="GAF-like_dom_sf"/>
</dbReference>
<dbReference type="PANTHER" id="PTHR32071">
    <property type="entry name" value="TRANSCRIPTIONAL REGULATORY PROTEIN"/>
    <property type="match status" value="1"/>
</dbReference>
<sequence length="638" mass="67983">MLSDSTARDRNIARARLQFLENAEPPATIVPEGIRNSWQRSKYLGIGTHEVVVPYQPDYDRESRLVRAATPVLDRLEQALAGSDACVIVTDRKGWVRDRRVGEKRLSAHLDRVHLAPGFNYAEEFVGTNGIGVALEERRPNVVLGTEHFNERLQNVACAAAPIRNSVTGRVEGAMNLTCWNGPARPLMAALVQEAVGDIERVMYEFSSSHQRALLEAFQQVTHYGDRPVLCLGQDLVLANSAASARLTGDDHRLLHEAAAELGHAPRTRTQVQLAGGETALMRCRQIDSSAGAAGYLLELTFTDHPQPCDHPAIRRTRSSSRSRALSPSREGEDATRPWPLPGLAGTAPAWNTAARTASRCARDRTPLLLHGETGTGKAALAVAAHTLTGATSAPVTVDAATTAGTGTGTAGTATGATTTGTGTSASSTGASTGASADLLAALDAVPTGPGRTLILRNIDAVTPEQGPAVARALDAAAAQGTWIVGTLDRAPGVPEALRRCFVEAAGLPALRHRLADLPALAECLLRRVGADVECAPDVLPLLRRHAWPGNVRQLESVLRKAAAGRRTYRIEVSDLPPSLHSAGSRSLSAWEASERDTLVQALLETGGNKLLAAQRLGISRTTIYRKMRTYSITLPPR</sequence>
<protein>
    <submittedName>
        <fullName evidence="7">Sigma 54-interacting transcriptional regulator</fullName>
    </submittedName>
</protein>
<evidence type="ECO:0000259" key="6">
    <source>
        <dbReference type="PROSITE" id="PS50045"/>
    </source>
</evidence>
<dbReference type="Gene3D" id="1.10.10.60">
    <property type="entry name" value="Homeodomain-like"/>
    <property type="match status" value="1"/>
</dbReference>
<dbReference type="InterPro" id="IPR002078">
    <property type="entry name" value="Sigma_54_int"/>
</dbReference>
<feature type="region of interest" description="Disordered" evidence="5">
    <location>
        <begin position="307"/>
        <end position="348"/>
    </location>
</feature>
<dbReference type="InterPro" id="IPR025662">
    <property type="entry name" value="Sigma_54_int_dom_ATP-bd_1"/>
</dbReference>